<dbReference type="STRING" id="1177982.SAMN04489711_10883"/>
<dbReference type="EMBL" id="FONX01000008">
    <property type="protein sequence ID" value="SFE95735.1"/>
    <property type="molecule type" value="Genomic_DNA"/>
</dbReference>
<proteinExistence type="predicted"/>
<dbReference type="Proteomes" id="UP000199119">
    <property type="component" value="Unassembled WGS sequence"/>
</dbReference>
<dbReference type="Pfam" id="PF04339">
    <property type="entry name" value="FemAB_like"/>
    <property type="match status" value="1"/>
</dbReference>
<accession>A0A1I2ESC9</accession>
<dbReference type="RefSeq" id="WP_092939907.1">
    <property type="nucleotide sequence ID" value="NZ_FONX01000008.1"/>
</dbReference>
<gene>
    <name evidence="1" type="ORF">SAMN04489711_10883</name>
</gene>
<dbReference type="AlphaFoldDB" id="A0A1I2ESC9"/>
<evidence type="ECO:0000313" key="1">
    <source>
        <dbReference type="EMBL" id="SFE95735.1"/>
    </source>
</evidence>
<dbReference type="Gene3D" id="3.40.630.30">
    <property type="match status" value="1"/>
</dbReference>
<evidence type="ECO:0000313" key="2">
    <source>
        <dbReference type="Proteomes" id="UP000199119"/>
    </source>
</evidence>
<name>A0A1I2ESC9_9BURK</name>
<reference evidence="2" key="1">
    <citation type="submission" date="2016-10" db="EMBL/GenBank/DDBJ databases">
        <authorList>
            <person name="Varghese N."/>
            <person name="Submissions S."/>
        </authorList>
    </citation>
    <scope>NUCLEOTIDE SEQUENCE [LARGE SCALE GENOMIC DNA]</scope>
    <source>
        <strain evidence="2">DSM 27981</strain>
    </source>
</reference>
<keyword evidence="2" id="KW-1185">Reference proteome</keyword>
<dbReference type="OrthoDB" id="3034222at2"/>
<dbReference type="InterPro" id="IPR016181">
    <property type="entry name" value="Acyl_CoA_acyltransferase"/>
</dbReference>
<dbReference type="GO" id="GO:0016740">
    <property type="term" value="F:transferase activity"/>
    <property type="evidence" value="ECO:0007669"/>
    <property type="project" value="UniProtKB-KW"/>
</dbReference>
<organism evidence="1 2">
    <name type="scientific">Paracidovorax wautersii</name>
    <dbReference type="NCBI Taxonomy" id="1177982"/>
    <lineage>
        <taxon>Bacteria</taxon>
        <taxon>Pseudomonadati</taxon>
        <taxon>Pseudomonadota</taxon>
        <taxon>Betaproteobacteria</taxon>
        <taxon>Burkholderiales</taxon>
        <taxon>Comamonadaceae</taxon>
        <taxon>Paracidovorax</taxon>
    </lineage>
</organism>
<protein>
    <submittedName>
        <fullName evidence="1">Acetyltransferase (GNAT) domain-containing protein</fullName>
    </submittedName>
</protein>
<sequence length="357" mass="40183">MRWRNRLEPESLVQHALAHPPEGFGWLGGVPAPVFEAPFDLLTTADDELKARLARLPLHARWSRWLCVRTAFVGTTVTEYAPLPQDATPQALAEAVRTGPGRRYALAIVKDIPQDSPLLSEADNAYARQLAEVCVAQGYVLVEGQALAYVPIDFASVDEYLARLSSSRRSNLRRKLRSRAELRIERVPTGDAFAQDARVDAYYALYEAVHAQSEVHFDRLTRSFFAAVLRDGASGGISFEYRHAETGALLGWNLCYEHDGRLVDKYIGLSYPAAREVNLYFVSWMVNLEYAIERGLTHYIAGWTDPEVKRSLGARFTWTRHAVHVRNPVLRALARRFAGHFESDSRWQDETTGGAKP</sequence>
<dbReference type="SUPFAM" id="SSF55729">
    <property type="entry name" value="Acyl-CoA N-acyltransferases (Nat)"/>
    <property type="match status" value="1"/>
</dbReference>
<keyword evidence="1" id="KW-0808">Transferase</keyword>
<dbReference type="InterPro" id="IPR007434">
    <property type="entry name" value="FemAB-like"/>
</dbReference>